<dbReference type="CDD" id="cd02440">
    <property type="entry name" value="AdoMet_MTases"/>
    <property type="match status" value="1"/>
</dbReference>
<accession>A0A0T5PDL6</accession>
<evidence type="ECO:0000313" key="2">
    <source>
        <dbReference type="EMBL" id="KRS19351.1"/>
    </source>
</evidence>
<dbReference type="InterPro" id="IPR025714">
    <property type="entry name" value="Methyltranfer_dom"/>
</dbReference>
<dbReference type="EMBL" id="CP031598">
    <property type="protein sequence ID" value="QEW29346.1"/>
    <property type="molecule type" value="Genomic_DNA"/>
</dbReference>
<evidence type="ECO:0000313" key="3">
    <source>
        <dbReference type="EMBL" id="QEW29346.1"/>
    </source>
</evidence>
<dbReference type="OrthoDB" id="9777638at2"/>
<name>A0A0T5PDL6_9RHOB</name>
<keyword evidence="3" id="KW-0808">Transferase</keyword>
<dbReference type="Pfam" id="PF13847">
    <property type="entry name" value="Methyltransf_31"/>
    <property type="match status" value="1"/>
</dbReference>
<evidence type="ECO:0000313" key="5">
    <source>
        <dbReference type="Proteomes" id="UP000325785"/>
    </source>
</evidence>
<dbReference type="EMBL" id="LAXI01000001">
    <property type="protein sequence ID" value="KRS19351.1"/>
    <property type="molecule type" value="Genomic_DNA"/>
</dbReference>
<keyword evidence="3" id="KW-0489">Methyltransferase</keyword>
<dbReference type="Proteomes" id="UP000325785">
    <property type="component" value="Chromosome"/>
</dbReference>
<evidence type="ECO:0000259" key="1">
    <source>
        <dbReference type="Pfam" id="PF13847"/>
    </source>
</evidence>
<organism evidence="2 4">
    <name type="scientific">Roseovarius indicus</name>
    <dbReference type="NCBI Taxonomy" id="540747"/>
    <lineage>
        <taxon>Bacteria</taxon>
        <taxon>Pseudomonadati</taxon>
        <taxon>Pseudomonadota</taxon>
        <taxon>Alphaproteobacteria</taxon>
        <taxon>Rhodobacterales</taxon>
        <taxon>Roseobacteraceae</taxon>
        <taxon>Roseovarius</taxon>
    </lineage>
</organism>
<dbReference type="SUPFAM" id="SSF53335">
    <property type="entry name" value="S-adenosyl-L-methionine-dependent methyltransferases"/>
    <property type="match status" value="1"/>
</dbReference>
<dbReference type="Gene3D" id="3.40.50.150">
    <property type="entry name" value="Vaccinia Virus protein VP39"/>
    <property type="match status" value="1"/>
</dbReference>
<dbReference type="InterPro" id="IPR029063">
    <property type="entry name" value="SAM-dependent_MTases_sf"/>
</dbReference>
<reference evidence="2 4" key="1">
    <citation type="submission" date="2015-04" db="EMBL/GenBank/DDBJ databases">
        <title>The draft genome sequence of Roseovarius indicus B108T.</title>
        <authorList>
            <person name="Li G."/>
            <person name="Lai Q."/>
            <person name="Shao Z."/>
            <person name="Yan P."/>
        </authorList>
    </citation>
    <scope>NUCLEOTIDE SEQUENCE [LARGE SCALE GENOMIC DNA]</scope>
    <source>
        <strain evidence="2 4">B108</strain>
    </source>
</reference>
<dbReference type="Proteomes" id="UP000051401">
    <property type="component" value="Unassembled WGS sequence"/>
</dbReference>
<keyword evidence="4" id="KW-1185">Reference proteome</keyword>
<dbReference type="GO" id="GO:0008168">
    <property type="term" value="F:methyltransferase activity"/>
    <property type="evidence" value="ECO:0007669"/>
    <property type="project" value="UniProtKB-KW"/>
</dbReference>
<dbReference type="KEGG" id="rid:RIdsm_05190"/>
<reference evidence="3 5" key="2">
    <citation type="submission" date="2018-08" db="EMBL/GenBank/DDBJ databases">
        <title>Genetic Globetrotter - A new plasmid hitch-hiking vast phylogenetic and geographic distances.</title>
        <authorList>
            <person name="Vollmers J."/>
            <person name="Petersen J."/>
        </authorList>
    </citation>
    <scope>NUCLEOTIDE SEQUENCE [LARGE SCALE GENOMIC DNA]</scope>
    <source>
        <strain evidence="3 5">DSM 26383</strain>
    </source>
</reference>
<evidence type="ECO:0000313" key="4">
    <source>
        <dbReference type="Proteomes" id="UP000051401"/>
    </source>
</evidence>
<sequence>MASFLGYGRKTGGEAGGLPLPPPKLRMNHASEKEDEVYCRHAVFLVRAVLAMLEVDSLSKYKRGFDGLAEADILDLGCGTARFLHGLALEGMLPRKFTGVDVQAKHIRWCRDNLSGRGNFHFQHVDVQNDRYNPSGRATIHGQIDPAHHDADFVMIRSVFTHMRTAEAVQTLHEVRNIIAGDGRVYLTVNVAQNAEAWTDRPDGRADGDNLLKVQFNKAYFENMIDEAGFGVSGFAENVENQCAYLLRPV</sequence>
<dbReference type="AlphaFoldDB" id="A0A0T5PDL6"/>
<dbReference type="PATRIC" id="fig|540747.5.peg.82"/>
<dbReference type="PANTHER" id="PTHR43861">
    <property type="entry name" value="TRANS-ACONITATE 2-METHYLTRANSFERASE-RELATED"/>
    <property type="match status" value="1"/>
</dbReference>
<protein>
    <submittedName>
        <fullName evidence="3">Methyltransferase domain protein</fullName>
    </submittedName>
</protein>
<dbReference type="GO" id="GO:0032259">
    <property type="term" value="P:methylation"/>
    <property type="evidence" value="ECO:0007669"/>
    <property type="project" value="UniProtKB-KW"/>
</dbReference>
<dbReference type="RefSeq" id="WP_057812157.1">
    <property type="nucleotide sequence ID" value="NZ_CP031598.1"/>
</dbReference>
<proteinExistence type="predicted"/>
<feature type="domain" description="Methyltransferase" evidence="1">
    <location>
        <begin position="72"/>
        <end position="203"/>
    </location>
</feature>
<gene>
    <name evidence="3" type="ORF">RIdsm_05190</name>
    <name evidence="2" type="ORF">XM52_00410</name>
</gene>